<sequence length="218" mass="24601">MPDTRRPVEEAARFSVNSHRMIDEGELSCADVVYQVGAVIWHPESKRFLLFITRKGPYKLPAQAVEGNLMASLVDPLAFVARETGHHIAPVPLLKFERTYKNATKSKYDIRLVPVMGSESTEPFKVTVDEPCDKEGARWGQPRQVVTMWFAGTIVDPDAPAVTPAKPTASTVRVGHLLPKNYAFHYLANRGYEGEQEYSVVEGFIKLWNLTYPDKRIR</sequence>
<accession>J0D1A8</accession>
<evidence type="ECO:0000313" key="2">
    <source>
        <dbReference type="Proteomes" id="UP000006514"/>
    </source>
</evidence>
<evidence type="ECO:0008006" key="3">
    <source>
        <dbReference type="Google" id="ProtNLM"/>
    </source>
</evidence>
<reference evidence="2" key="1">
    <citation type="journal article" date="2012" name="Science">
        <title>The Paleozoic origin of enzymatic lignin decomposition reconstructed from 31 fungal genomes.</title>
        <authorList>
            <person name="Floudas D."/>
            <person name="Binder M."/>
            <person name="Riley R."/>
            <person name="Barry K."/>
            <person name="Blanchette R.A."/>
            <person name="Henrissat B."/>
            <person name="Martinez A.T."/>
            <person name="Otillar R."/>
            <person name="Spatafora J.W."/>
            <person name="Yadav J.S."/>
            <person name="Aerts A."/>
            <person name="Benoit I."/>
            <person name="Boyd A."/>
            <person name="Carlson A."/>
            <person name="Copeland A."/>
            <person name="Coutinho P.M."/>
            <person name="de Vries R.P."/>
            <person name="Ferreira P."/>
            <person name="Findley K."/>
            <person name="Foster B."/>
            <person name="Gaskell J."/>
            <person name="Glotzer D."/>
            <person name="Gorecki P."/>
            <person name="Heitman J."/>
            <person name="Hesse C."/>
            <person name="Hori C."/>
            <person name="Igarashi K."/>
            <person name="Jurgens J.A."/>
            <person name="Kallen N."/>
            <person name="Kersten P."/>
            <person name="Kohler A."/>
            <person name="Kuees U."/>
            <person name="Kumar T.K.A."/>
            <person name="Kuo A."/>
            <person name="LaButti K."/>
            <person name="Larrondo L.F."/>
            <person name="Lindquist E."/>
            <person name="Ling A."/>
            <person name="Lombard V."/>
            <person name="Lucas S."/>
            <person name="Lundell T."/>
            <person name="Martin R."/>
            <person name="McLaughlin D.J."/>
            <person name="Morgenstern I."/>
            <person name="Morin E."/>
            <person name="Murat C."/>
            <person name="Nagy L.G."/>
            <person name="Nolan M."/>
            <person name="Ohm R.A."/>
            <person name="Patyshakuliyeva A."/>
            <person name="Rokas A."/>
            <person name="Ruiz-Duenas F.J."/>
            <person name="Sabat G."/>
            <person name="Salamov A."/>
            <person name="Samejima M."/>
            <person name="Schmutz J."/>
            <person name="Slot J.C."/>
            <person name="St John F."/>
            <person name="Stenlid J."/>
            <person name="Sun H."/>
            <person name="Sun S."/>
            <person name="Syed K."/>
            <person name="Tsang A."/>
            <person name="Wiebenga A."/>
            <person name="Young D."/>
            <person name="Pisabarro A."/>
            <person name="Eastwood D.C."/>
            <person name="Martin F."/>
            <person name="Cullen D."/>
            <person name="Grigoriev I.V."/>
            <person name="Hibbett D.S."/>
        </authorList>
    </citation>
    <scope>NUCLEOTIDE SEQUENCE [LARGE SCALE GENOMIC DNA]</scope>
    <source>
        <strain evidence="2">TFB10046</strain>
    </source>
</reference>
<proteinExistence type="predicted"/>
<keyword evidence="2" id="KW-1185">Reference proteome</keyword>
<dbReference type="Proteomes" id="UP000006514">
    <property type="component" value="Unassembled WGS sequence"/>
</dbReference>
<organism evidence="1 2">
    <name type="scientific">Auricularia subglabra (strain TFB-10046 / SS5)</name>
    <name type="common">White-rot fungus</name>
    <name type="synonym">Auricularia delicata (strain TFB10046)</name>
    <dbReference type="NCBI Taxonomy" id="717982"/>
    <lineage>
        <taxon>Eukaryota</taxon>
        <taxon>Fungi</taxon>
        <taxon>Dikarya</taxon>
        <taxon>Basidiomycota</taxon>
        <taxon>Agaricomycotina</taxon>
        <taxon>Agaricomycetes</taxon>
        <taxon>Auriculariales</taxon>
        <taxon>Auriculariaceae</taxon>
        <taxon>Auricularia</taxon>
    </lineage>
</organism>
<dbReference type="InParanoid" id="J0D1A8"/>
<name>J0D1A8_AURST</name>
<protein>
    <recommendedName>
        <fullName evidence="3">Nudix hydrolase domain-containing protein</fullName>
    </recommendedName>
</protein>
<gene>
    <name evidence="1" type="ORF">AURDEDRAFT_116087</name>
</gene>
<evidence type="ECO:0000313" key="1">
    <source>
        <dbReference type="EMBL" id="EJD39529.1"/>
    </source>
</evidence>
<dbReference type="KEGG" id="adl:AURDEDRAFT_116087"/>
<dbReference type="EMBL" id="JH687812">
    <property type="protein sequence ID" value="EJD39529.1"/>
    <property type="molecule type" value="Genomic_DNA"/>
</dbReference>
<dbReference type="AlphaFoldDB" id="J0D1A8"/>